<accession>A0ABP1FKR7</accession>
<feature type="compositionally biased region" description="Basic and acidic residues" evidence="8">
    <location>
        <begin position="892"/>
        <end position="907"/>
    </location>
</feature>
<dbReference type="InterPro" id="IPR001650">
    <property type="entry name" value="Helicase_C-like"/>
</dbReference>
<feature type="compositionally biased region" description="Basic and acidic residues" evidence="8">
    <location>
        <begin position="18"/>
        <end position="78"/>
    </location>
</feature>
<dbReference type="CDD" id="cd17953">
    <property type="entry name" value="DEADc_DDX46"/>
    <property type="match status" value="1"/>
</dbReference>
<dbReference type="Pfam" id="PF23469">
    <property type="entry name" value="KH_12"/>
    <property type="match status" value="1"/>
</dbReference>
<feature type="region of interest" description="Disordered" evidence="8">
    <location>
        <begin position="878"/>
        <end position="922"/>
    </location>
</feature>
<evidence type="ECO:0000256" key="3">
    <source>
        <dbReference type="ARBA" id="ARBA00022801"/>
    </source>
</evidence>
<dbReference type="SMART" id="SM00487">
    <property type="entry name" value="DEXDc"/>
    <property type="match status" value="1"/>
</dbReference>
<evidence type="ECO:0000259" key="10">
    <source>
        <dbReference type="PROSITE" id="PS51194"/>
    </source>
</evidence>
<dbReference type="EC" id="3.6.4.13" evidence="1"/>
<evidence type="ECO:0000259" key="11">
    <source>
        <dbReference type="PROSITE" id="PS51195"/>
    </source>
</evidence>
<feature type="compositionally biased region" description="Basic residues" evidence="8">
    <location>
        <begin position="369"/>
        <end position="383"/>
    </location>
</feature>
<keyword evidence="2" id="KW-0547">Nucleotide-binding</keyword>
<dbReference type="Pfam" id="PF00270">
    <property type="entry name" value="DEAD"/>
    <property type="match status" value="1"/>
</dbReference>
<dbReference type="InterPro" id="IPR011545">
    <property type="entry name" value="DEAD/DEAH_box_helicase_dom"/>
</dbReference>
<feature type="short sequence motif" description="Q motif" evidence="7">
    <location>
        <begin position="479"/>
        <end position="507"/>
    </location>
</feature>
<dbReference type="PROSITE" id="PS51192">
    <property type="entry name" value="HELICASE_ATP_BIND_1"/>
    <property type="match status" value="1"/>
</dbReference>
<evidence type="ECO:0000256" key="2">
    <source>
        <dbReference type="ARBA" id="ARBA00022741"/>
    </source>
</evidence>
<dbReference type="PANTHER" id="PTHR47958">
    <property type="entry name" value="ATP-DEPENDENT RNA HELICASE DBP3"/>
    <property type="match status" value="1"/>
</dbReference>
<evidence type="ECO:0000256" key="5">
    <source>
        <dbReference type="ARBA" id="ARBA00022840"/>
    </source>
</evidence>
<feature type="domain" description="Helicase C-terminal" evidence="10">
    <location>
        <begin position="708"/>
        <end position="860"/>
    </location>
</feature>
<feature type="domain" description="DEAD-box RNA helicase Q" evidence="11">
    <location>
        <begin position="479"/>
        <end position="507"/>
    </location>
</feature>
<feature type="compositionally biased region" description="Basic and acidic residues" evidence="8">
    <location>
        <begin position="303"/>
        <end position="312"/>
    </location>
</feature>
<keyword evidence="3" id="KW-0378">Hydrolase</keyword>
<organism evidence="12 13">
    <name type="scientific">Coccomyxa viridis</name>
    <dbReference type="NCBI Taxonomy" id="1274662"/>
    <lineage>
        <taxon>Eukaryota</taxon>
        <taxon>Viridiplantae</taxon>
        <taxon>Chlorophyta</taxon>
        <taxon>core chlorophytes</taxon>
        <taxon>Trebouxiophyceae</taxon>
        <taxon>Trebouxiophyceae incertae sedis</taxon>
        <taxon>Coccomyxaceae</taxon>
        <taxon>Coccomyxa</taxon>
    </lineage>
</organism>
<evidence type="ECO:0000256" key="8">
    <source>
        <dbReference type="SAM" id="MobiDB-lite"/>
    </source>
</evidence>
<dbReference type="PROSITE" id="PS51195">
    <property type="entry name" value="Q_MOTIF"/>
    <property type="match status" value="1"/>
</dbReference>
<dbReference type="InterPro" id="IPR000629">
    <property type="entry name" value="RNA-helicase_DEAD-box_CS"/>
</dbReference>
<proteinExistence type="inferred from homology"/>
<dbReference type="Proteomes" id="UP001497392">
    <property type="component" value="Unassembled WGS sequence"/>
</dbReference>
<feature type="compositionally biased region" description="Basic and acidic residues" evidence="8">
    <location>
        <begin position="170"/>
        <end position="183"/>
    </location>
</feature>
<keyword evidence="5" id="KW-0067">ATP-binding</keyword>
<feature type="region of interest" description="Disordered" evidence="8">
    <location>
        <begin position="1"/>
        <end position="414"/>
    </location>
</feature>
<dbReference type="PROSITE" id="PS51194">
    <property type="entry name" value="HELICASE_CTER"/>
    <property type="match status" value="1"/>
</dbReference>
<dbReference type="CDD" id="cd18787">
    <property type="entry name" value="SF2_C_DEAD"/>
    <property type="match status" value="1"/>
</dbReference>
<feature type="compositionally biased region" description="Acidic residues" evidence="8">
    <location>
        <begin position="229"/>
        <end position="238"/>
    </location>
</feature>
<evidence type="ECO:0000256" key="6">
    <source>
        <dbReference type="ARBA" id="ARBA00038511"/>
    </source>
</evidence>
<dbReference type="Gene3D" id="3.40.50.300">
    <property type="entry name" value="P-loop containing nucleotide triphosphate hydrolases"/>
    <property type="match status" value="2"/>
</dbReference>
<feature type="domain" description="Helicase ATP-binding" evidence="9">
    <location>
        <begin position="510"/>
        <end position="688"/>
    </location>
</feature>
<feature type="compositionally biased region" description="Basic and acidic residues" evidence="8">
    <location>
        <begin position="86"/>
        <end position="158"/>
    </location>
</feature>
<feature type="compositionally biased region" description="Low complexity" evidence="8">
    <location>
        <begin position="355"/>
        <end position="367"/>
    </location>
</feature>
<dbReference type="SMART" id="SM00490">
    <property type="entry name" value="HELICc"/>
    <property type="match status" value="1"/>
</dbReference>
<gene>
    <name evidence="12" type="primary">g2584</name>
    <name evidence="12" type="ORF">VP750_LOCUS2207</name>
</gene>
<evidence type="ECO:0000313" key="13">
    <source>
        <dbReference type="Proteomes" id="UP001497392"/>
    </source>
</evidence>
<evidence type="ECO:0000256" key="4">
    <source>
        <dbReference type="ARBA" id="ARBA00022806"/>
    </source>
</evidence>
<dbReference type="PROSITE" id="PS00039">
    <property type="entry name" value="DEAD_ATP_HELICASE"/>
    <property type="match status" value="1"/>
</dbReference>
<dbReference type="SUPFAM" id="SSF52540">
    <property type="entry name" value="P-loop containing nucleoside triphosphate hydrolases"/>
    <property type="match status" value="1"/>
</dbReference>
<comment type="caution">
    <text evidence="12">The sequence shown here is derived from an EMBL/GenBank/DDBJ whole genome shotgun (WGS) entry which is preliminary data.</text>
</comment>
<evidence type="ECO:0000259" key="9">
    <source>
        <dbReference type="PROSITE" id="PS51192"/>
    </source>
</evidence>
<dbReference type="InterPro" id="IPR027417">
    <property type="entry name" value="P-loop_NTPase"/>
</dbReference>
<dbReference type="CDD" id="cd22475">
    <property type="entry name" value="KH-I_AtRH42_like"/>
    <property type="match status" value="1"/>
</dbReference>
<dbReference type="Pfam" id="PF00271">
    <property type="entry name" value="Helicase_C"/>
    <property type="match status" value="1"/>
</dbReference>
<sequence length="1141" mass="127765">MGDDKDASHSKHKKEKHKDRDRDRDREKSRRDGKGERDDRHDARRENQKDEDHPDRLRAKLERRERDERERDKARSNRDAVISPAVREENGTRKRERPSSIDREDRDVKRREREKEQKAKDRDRHRSRDREHERVVDTDRARERPRDKDHDRARERDREHKRRMGVPESRIAEDERHKAKQEEEQAALDDEAERRRKRVQAWQEQRTKAQVLEEAAAQEAAQKAKGWSLEDDLDEEDTAAGGMGRTDDMEEDEVDPLDAFMNDNAAKTSAPKRPVREPAKEEELDPLDAFMAQNTVASIAAPKQEEAKPKQEEPDEDIDPLDAFMATEIIPVANGPSKADPSSQAPRVSIKQEPQEGAGESEAAAPPMAKRRQSAAQRRRQRPRYLSSDSSDDEDEEEEEESEEENDAEWAKNTMAGRMSKSDKLGAVDHSKIDYPPFRRNFYIEVQELQKMSEEDVAKYRKELDDIKVRGKDNPKPVKTWTQCGLDRRALAVLEKQKYTKPMPIQAQALPAIMSGRDCIGIAKTGSGKTLAFVLPMLRHIRDQPPLATGDGPIGLIMAPTRELVVQIGKDIRLFSRALDITCVCAYGGSAVGDQISALKRGAEVVVCTPGRMIDLLATSGGKITNLRRVTYLVLDEADRMFDMGFEPQINRIVSLIRPDRQTVMFSATFPRSVETLARGVLKTPIEIQVGGRSVVNSDISQSVEIRPVEDRFLRLLEILGEWYEKGKVLVFVSSQEQCDNLFRDLLKVGYPCLSLHGGKDQSDRESTINDFKTDVCSLLIATGVAARGLDVKELVLVVNYDTPNHHEEYVHRVGRTGRAGNKGTAITFIAPEDDQYAPDLVKALKESKAPIPKDLQALADGFMEKCKAGTAQAHGTGFGGSGFKFDTNEEEERRAARKEAAKEAAKDAGLSDDEEEEEEGTIRQVMPGETAAAAMAAAAAAANAALPITDMSRDAVSKMRAAQEVAAQLTAQAAAQPIRMAAPAENQGGSNLLAAAQAAANALAQKAGMPVTALPQPMLQPKVPSMWAQPGTYHADADKPHFETELEINDFPQHARWKITHRETFSAVNELTGAAMTIKGNHYEKGQRIPDGERKLYLIIEGPTELVVKRAKAEIKRILEEYTEKALRKEAPTTGRYNVV</sequence>
<evidence type="ECO:0000313" key="12">
    <source>
        <dbReference type="EMBL" id="CAL5220548.1"/>
    </source>
</evidence>
<comment type="similarity">
    <text evidence="6">Belongs to the DEAD box helicase family. DDX46/PRP5 subfamily.</text>
</comment>
<dbReference type="InterPro" id="IPR056149">
    <property type="entry name" value="PRP5/DDX46/KHDC4_KH"/>
</dbReference>
<dbReference type="InterPro" id="IPR014014">
    <property type="entry name" value="RNA_helicase_DEAD_Q_motif"/>
</dbReference>
<reference evidence="12 13" key="1">
    <citation type="submission" date="2024-06" db="EMBL/GenBank/DDBJ databases">
        <authorList>
            <person name="Kraege A."/>
            <person name="Thomma B."/>
        </authorList>
    </citation>
    <scope>NUCLEOTIDE SEQUENCE [LARGE SCALE GENOMIC DNA]</scope>
</reference>
<evidence type="ECO:0000256" key="1">
    <source>
        <dbReference type="ARBA" id="ARBA00012552"/>
    </source>
</evidence>
<name>A0ABP1FKR7_9CHLO</name>
<keyword evidence="13" id="KW-1185">Reference proteome</keyword>
<dbReference type="EMBL" id="CAXHTA020000004">
    <property type="protein sequence ID" value="CAL5220548.1"/>
    <property type="molecule type" value="Genomic_DNA"/>
</dbReference>
<evidence type="ECO:0000256" key="7">
    <source>
        <dbReference type="PROSITE-ProRule" id="PRU00552"/>
    </source>
</evidence>
<feature type="compositionally biased region" description="Low complexity" evidence="8">
    <location>
        <begin position="208"/>
        <end position="225"/>
    </location>
</feature>
<dbReference type="InterPro" id="IPR014001">
    <property type="entry name" value="Helicase_ATP-bd"/>
</dbReference>
<feature type="compositionally biased region" description="Acidic residues" evidence="8">
    <location>
        <begin position="911"/>
        <end position="920"/>
    </location>
</feature>
<keyword evidence="4" id="KW-0347">Helicase</keyword>
<feature type="compositionally biased region" description="Acidic residues" evidence="8">
    <location>
        <begin position="390"/>
        <end position="408"/>
    </location>
</feature>
<protein>
    <recommendedName>
        <fullName evidence="1">RNA helicase</fullName>
        <ecNumber evidence="1">3.6.4.13</ecNumber>
    </recommendedName>
</protein>